<evidence type="ECO:0000313" key="1">
    <source>
        <dbReference type="EMBL" id="GAA4564128.1"/>
    </source>
</evidence>
<evidence type="ECO:0000313" key="2">
    <source>
        <dbReference type="Proteomes" id="UP001500691"/>
    </source>
</evidence>
<dbReference type="PANTHER" id="PTHR12697:SF5">
    <property type="entry name" value="DEOXYHYPUSINE HYDROXYLASE"/>
    <property type="match status" value="1"/>
</dbReference>
<dbReference type="InterPro" id="IPR027417">
    <property type="entry name" value="P-loop_NTPase"/>
</dbReference>
<dbReference type="SUPFAM" id="SSF52540">
    <property type="entry name" value="P-loop containing nucleoside triphosphate hydrolases"/>
    <property type="match status" value="1"/>
</dbReference>
<name>A0ABP8S7Z5_9ACTN</name>
<dbReference type="Pfam" id="PF13365">
    <property type="entry name" value="Trypsin_2"/>
    <property type="match status" value="1"/>
</dbReference>
<protein>
    <recommendedName>
        <fullName evidence="3">NACHT domain-containing protein</fullName>
    </recommendedName>
</protein>
<dbReference type="EMBL" id="BAABFF010000001">
    <property type="protein sequence ID" value="GAA4564128.1"/>
    <property type="molecule type" value="Genomic_DNA"/>
</dbReference>
<sequence length="1374" mass="149242">MGQHFGVTGLPPGKQESALLDSVVALEVPSPDGEPFAVGTGFFVAPGVVATCAHVVAASAAELPRRIVGRIASRSLVLELQARPERYFLTPGDGLDLAFLQVTDADRRESPAALPLSGRLAIGDALWTHGHPSGMFRAGQSATFTYEGTSARAFERPNSLHRVRGAVVTAGFSGSPVLNRRTGCVAGMLTTADRTGSSHMVGAQELTARFDPGWCDSRWSADCRTWLSVLSDAQIEAGGWPFLGPRLREFLDVSARAAREHPYPGVVPRTVPPPLSTVYVHQHATVYRDLDPVPDSEARTPADSLLDHPDDVIVFGGPGFGKSSLLRSWITTVARRWTEEHFYHSVPVLVRAADLVGDRPFASLLHDAISRELSGAGLVRPIPEDLFAAPPAPGVRWLLLVDGLDEVMSPEGRQRVLGKLASIREQDAYAHQFRFVLATRPTLDVRDMPEPRFRCCSLLPFDLQQLPGFARAWFTALGLPEPEARATAFLDHVRTPSVRRLATVPLMATMLCQLHADSDQEPLPRGRWALYTRFMDLLRAKQYGERANVLEQAHAVLDRYGAEGARAAEGLAALTDHVLQELALAKYRGDTTSERQLIERWTGRLRPASLRPERWSALCEEVLLRGGLVVRRGGGLEFVHQTLLEHLAAQATVGDSERNRAAYRSIVGSWPRRRRVAPLAAVESPYVDFLVSFWSSCIGFARLLARWSRELYGAQYVARLSGEGTALPQRVLRAATRELFAVVRDERLDPFDRLRAARALVDLGDARGAAEISSFTALPAHDLGSRLHAAEMLADLGAADAHQLPVSVVGDQEADAGHRIRAAEILGRLGDGRGARALADLARSPETWWVDRLRAVELLDRTAPDNAVAILLGIAVDGPTLTHVRSAAVEALSRLHPYVAFRYLREAAGDQERLVSSRSRALEALEWLGGKDSVEYLARIAQAPSENRLLRLSAADGLSRLRDPRVVDILAQLLTGPSDEPALILRAAEALARHGDPRAADALAAIAATERLTGPERLQAGRALLSLSDPRGQDVLHSLAGDPAATTALRLQAAEALDAVRDPRALYQLTVIALHPSASQASQILAAERLDQFRTLKAADALLAVLDNLELLEEMRVRAGMLLADLGDDRARGGLEGLARSAFGPAARIRAADALGKIAPEDGCRALEELLTDTSVDEDSRVRALEALCRAHPEQARQVLPGVAADTRQVTSVRIRALGLTRGHLLPETSATHRSIAGARKESQMIRVGAVQVLQHLGGADVLDMLERLAREPSRHLQTKVLITLVQLQHEPAAAAARDFVSDLQVPMRNKFEVLQALAGSPIEELRRVVRDASLGAVPSDLLRDHCRALLAEARRPGPRAARPLPPDHHLIVG</sequence>
<dbReference type="SMART" id="SM00567">
    <property type="entry name" value="EZ_HEAT"/>
    <property type="match status" value="13"/>
</dbReference>
<dbReference type="InterPro" id="IPR004155">
    <property type="entry name" value="PBS_lyase_HEAT"/>
</dbReference>
<accession>A0ABP8S7Z5</accession>
<dbReference type="PANTHER" id="PTHR12697">
    <property type="entry name" value="PBS LYASE HEAT-LIKE PROTEIN"/>
    <property type="match status" value="1"/>
</dbReference>
<dbReference type="Pfam" id="PF13646">
    <property type="entry name" value="HEAT_2"/>
    <property type="match status" value="1"/>
</dbReference>
<keyword evidence="2" id="KW-1185">Reference proteome</keyword>
<dbReference type="SUPFAM" id="SSF50494">
    <property type="entry name" value="Trypsin-like serine proteases"/>
    <property type="match status" value="1"/>
</dbReference>
<organism evidence="1 2">
    <name type="scientific">Actinocorallia cavernae</name>
    <dbReference type="NCBI Taxonomy" id="328075"/>
    <lineage>
        <taxon>Bacteria</taxon>
        <taxon>Bacillati</taxon>
        <taxon>Actinomycetota</taxon>
        <taxon>Actinomycetes</taxon>
        <taxon>Streptosporangiales</taxon>
        <taxon>Thermomonosporaceae</taxon>
        <taxon>Actinocorallia</taxon>
    </lineage>
</organism>
<dbReference type="RefSeq" id="WP_346075273.1">
    <property type="nucleotide sequence ID" value="NZ_BAABFF010000001.1"/>
</dbReference>
<dbReference type="InterPro" id="IPR016024">
    <property type="entry name" value="ARM-type_fold"/>
</dbReference>
<dbReference type="Gene3D" id="3.40.50.300">
    <property type="entry name" value="P-loop containing nucleotide triphosphate hydrolases"/>
    <property type="match status" value="1"/>
</dbReference>
<dbReference type="InterPro" id="IPR011989">
    <property type="entry name" value="ARM-like"/>
</dbReference>
<evidence type="ECO:0008006" key="3">
    <source>
        <dbReference type="Google" id="ProtNLM"/>
    </source>
</evidence>
<dbReference type="Gene3D" id="2.40.10.120">
    <property type="match status" value="1"/>
</dbReference>
<dbReference type="Proteomes" id="UP001500691">
    <property type="component" value="Unassembled WGS sequence"/>
</dbReference>
<dbReference type="Gene3D" id="1.25.10.10">
    <property type="entry name" value="Leucine-rich Repeat Variant"/>
    <property type="match status" value="3"/>
</dbReference>
<gene>
    <name evidence="1" type="ORF">GCM10023100_04950</name>
</gene>
<proteinExistence type="predicted"/>
<reference evidence="2" key="1">
    <citation type="journal article" date="2019" name="Int. J. Syst. Evol. Microbiol.">
        <title>The Global Catalogue of Microorganisms (GCM) 10K type strain sequencing project: providing services to taxonomists for standard genome sequencing and annotation.</title>
        <authorList>
            <consortium name="The Broad Institute Genomics Platform"/>
            <consortium name="The Broad Institute Genome Sequencing Center for Infectious Disease"/>
            <person name="Wu L."/>
            <person name="Ma J."/>
        </authorList>
    </citation>
    <scope>NUCLEOTIDE SEQUENCE [LARGE SCALE GENOMIC DNA]</scope>
    <source>
        <strain evidence="2">JCM 13278</strain>
    </source>
</reference>
<dbReference type="InterPro" id="IPR009003">
    <property type="entry name" value="Peptidase_S1_PA"/>
</dbReference>
<dbReference type="SUPFAM" id="SSF48371">
    <property type="entry name" value="ARM repeat"/>
    <property type="match status" value="2"/>
</dbReference>
<comment type="caution">
    <text evidence="1">The sequence shown here is derived from an EMBL/GenBank/DDBJ whole genome shotgun (WGS) entry which is preliminary data.</text>
</comment>